<protein>
    <submittedName>
        <fullName evidence="1">Uncharacterized protein</fullName>
    </submittedName>
</protein>
<name>A0A8J5K3K0_HOMAM</name>
<keyword evidence="2" id="KW-1185">Reference proteome</keyword>
<organism evidence="1 2">
    <name type="scientific">Homarus americanus</name>
    <name type="common">American lobster</name>
    <dbReference type="NCBI Taxonomy" id="6706"/>
    <lineage>
        <taxon>Eukaryota</taxon>
        <taxon>Metazoa</taxon>
        <taxon>Ecdysozoa</taxon>
        <taxon>Arthropoda</taxon>
        <taxon>Crustacea</taxon>
        <taxon>Multicrustacea</taxon>
        <taxon>Malacostraca</taxon>
        <taxon>Eumalacostraca</taxon>
        <taxon>Eucarida</taxon>
        <taxon>Decapoda</taxon>
        <taxon>Pleocyemata</taxon>
        <taxon>Astacidea</taxon>
        <taxon>Nephropoidea</taxon>
        <taxon>Nephropidae</taxon>
        <taxon>Homarus</taxon>
    </lineage>
</organism>
<evidence type="ECO:0000313" key="1">
    <source>
        <dbReference type="EMBL" id="KAG7166814.1"/>
    </source>
</evidence>
<comment type="caution">
    <text evidence="1">The sequence shown here is derived from an EMBL/GenBank/DDBJ whole genome shotgun (WGS) entry which is preliminary data.</text>
</comment>
<dbReference type="AlphaFoldDB" id="A0A8J5K3K0"/>
<sequence>MAPRSLLYSFFQPLKVVQLTLEDDRDQTDFQWRAEQDAVGWVDITGVWHDSKRASSSNINKMTTGKY</sequence>
<accession>A0A8J5K3K0</accession>
<gene>
    <name evidence="1" type="ORF">Hamer_G010485</name>
</gene>
<evidence type="ECO:0000313" key="2">
    <source>
        <dbReference type="Proteomes" id="UP000747542"/>
    </source>
</evidence>
<dbReference type="Proteomes" id="UP000747542">
    <property type="component" value="Unassembled WGS sequence"/>
</dbReference>
<reference evidence="1" key="1">
    <citation type="journal article" date="2021" name="Sci. Adv.">
        <title>The American lobster genome reveals insights on longevity, neural, and immune adaptations.</title>
        <authorList>
            <person name="Polinski J.M."/>
            <person name="Zimin A.V."/>
            <person name="Clark K.F."/>
            <person name="Kohn A.B."/>
            <person name="Sadowski N."/>
            <person name="Timp W."/>
            <person name="Ptitsyn A."/>
            <person name="Khanna P."/>
            <person name="Romanova D.Y."/>
            <person name="Williams P."/>
            <person name="Greenwood S.J."/>
            <person name="Moroz L.L."/>
            <person name="Walt D.R."/>
            <person name="Bodnar A.G."/>
        </authorList>
    </citation>
    <scope>NUCLEOTIDE SEQUENCE</scope>
    <source>
        <strain evidence="1">GMGI-L3</strain>
    </source>
</reference>
<dbReference type="EMBL" id="JAHLQT010022185">
    <property type="protein sequence ID" value="KAG7166814.1"/>
    <property type="molecule type" value="Genomic_DNA"/>
</dbReference>
<proteinExistence type="predicted"/>